<evidence type="ECO:0000313" key="1">
    <source>
        <dbReference type="EMBL" id="MBX72415.1"/>
    </source>
</evidence>
<protein>
    <submittedName>
        <fullName evidence="1">Uncharacterized protein</fullName>
    </submittedName>
</protein>
<organism evidence="1">
    <name type="scientific">Rhizophora mucronata</name>
    <name type="common">Asiatic mangrove</name>
    <dbReference type="NCBI Taxonomy" id="61149"/>
    <lineage>
        <taxon>Eukaryota</taxon>
        <taxon>Viridiplantae</taxon>
        <taxon>Streptophyta</taxon>
        <taxon>Embryophyta</taxon>
        <taxon>Tracheophyta</taxon>
        <taxon>Spermatophyta</taxon>
        <taxon>Magnoliopsida</taxon>
        <taxon>eudicotyledons</taxon>
        <taxon>Gunneridae</taxon>
        <taxon>Pentapetalae</taxon>
        <taxon>rosids</taxon>
        <taxon>fabids</taxon>
        <taxon>Malpighiales</taxon>
        <taxon>Rhizophoraceae</taxon>
        <taxon>Rhizophora</taxon>
    </lineage>
</organism>
<dbReference type="EMBL" id="GGEC01091931">
    <property type="protein sequence ID" value="MBX72415.1"/>
    <property type="molecule type" value="Transcribed_RNA"/>
</dbReference>
<name>A0A2P2QZL8_RHIMU</name>
<proteinExistence type="predicted"/>
<accession>A0A2P2QZL8</accession>
<dbReference type="AlphaFoldDB" id="A0A2P2QZL8"/>
<sequence length="71" mass="8089">MTVMMMTIVPLFIAYEICRYNSFCWCCGRCSLDGVGKLLAFAALVLCLKRKQLLTRTSDDSCYLFLTKQCS</sequence>
<reference evidence="1" key="1">
    <citation type="submission" date="2018-02" db="EMBL/GenBank/DDBJ databases">
        <title>Rhizophora mucronata_Transcriptome.</title>
        <authorList>
            <person name="Meera S.P."/>
            <person name="Sreeshan A."/>
            <person name="Augustine A."/>
        </authorList>
    </citation>
    <scope>NUCLEOTIDE SEQUENCE</scope>
    <source>
        <tissue evidence="1">Leaf</tissue>
    </source>
</reference>